<comment type="caution">
    <text evidence="7">The sequence shown here is derived from an EMBL/GenBank/DDBJ whole genome shotgun (WGS) entry which is preliminary data.</text>
</comment>
<dbReference type="GO" id="GO:0006508">
    <property type="term" value="P:proteolysis"/>
    <property type="evidence" value="ECO:0007669"/>
    <property type="project" value="UniProtKB-KW"/>
</dbReference>
<keyword evidence="1" id="KW-0645">Protease</keyword>
<evidence type="ECO:0000256" key="2">
    <source>
        <dbReference type="ARBA" id="ARBA00022723"/>
    </source>
</evidence>
<keyword evidence="2" id="KW-0479">Metal-binding</keyword>
<feature type="domain" description="Peptidase M10 metallopeptidase" evidence="6">
    <location>
        <begin position="216"/>
        <end position="281"/>
    </location>
</feature>
<dbReference type="GO" id="GO:0008270">
    <property type="term" value="F:zinc ion binding"/>
    <property type="evidence" value="ECO:0007669"/>
    <property type="project" value="InterPro"/>
</dbReference>
<evidence type="ECO:0000256" key="1">
    <source>
        <dbReference type="ARBA" id="ARBA00022670"/>
    </source>
</evidence>
<keyword evidence="4" id="KW-0862">Zinc</keyword>
<proteinExistence type="predicted"/>
<dbReference type="Gene3D" id="3.40.390.10">
    <property type="entry name" value="Collagenase (Catalytic Domain)"/>
    <property type="match status" value="1"/>
</dbReference>
<feature type="chain" id="PRO_5009583927" description="Peptidase M10 metallopeptidase domain-containing protein" evidence="5">
    <location>
        <begin position="24"/>
        <end position="281"/>
    </location>
</feature>
<evidence type="ECO:0000256" key="4">
    <source>
        <dbReference type="ARBA" id="ARBA00022833"/>
    </source>
</evidence>
<dbReference type="Pfam" id="PF00413">
    <property type="entry name" value="Peptidase_M10"/>
    <property type="match status" value="1"/>
</dbReference>
<evidence type="ECO:0000256" key="5">
    <source>
        <dbReference type="SAM" id="SignalP"/>
    </source>
</evidence>
<accession>A0A1G2PQ27</accession>
<evidence type="ECO:0000259" key="6">
    <source>
        <dbReference type="Pfam" id="PF00413"/>
    </source>
</evidence>
<dbReference type="AlphaFoldDB" id="A0A1G2PQ27"/>
<evidence type="ECO:0000313" key="8">
    <source>
        <dbReference type="Proteomes" id="UP000176951"/>
    </source>
</evidence>
<evidence type="ECO:0000313" key="7">
    <source>
        <dbReference type="EMBL" id="OHA50393.1"/>
    </source>
</evidence>
<name>A0A1G2PQ27_9BACT</name>
<dbReference type="GO" id="GO:0004222">
    <property type="term" value="F:metalloendopeptidase activity"/>
    <property type="evidence" value="ECO:0007669"/>
    <property type="project" value="InterPro"/>
</dbReference>
<protein>
    <recommendedName>
        <fullName evidence="6">Peptidase M10 metallopeptidase domain-containing protein</fullName>
    </recommendedName>
</protein>
<dbReference type="GO" id="GO:0031012">
    <property type="term" value="C:extracellular matrix"/>
    <property type="evidence" value="ECO:0007669"/>
    <property type="project" value="InterPro"/>
</dbReference>
<dbReference type="InterPro" id="IPR024079">
    <property type="entry name" value="MetalloPept_cat_dom_sf"/>
</dbReference>
<dbReference type="Proteomes" id="UP000176951">
    <property type="component" value="Unassembled WGS sequence"/>
</dbReference>
<dbReference type="InterPro" id="IPR001818">
    <property type="entry name" value="Pept_M10_metallopeptidase"/>
</dbReference>
<keyword evidence="5" id="KW-0732">Signal</keyword>
<dbReference type="EMBL" id="MHSW01000038">
    <property type="protein sequence ID" value="OHA50393.1"/>
    <property type="molecule type" value="Genomic_DNA"/>
</dbReference>
<feature type="signal peptide" evidence="5">
    <location>
        <begin position="1"/>
        <end position="23"/>
    </location>
</feature>
<dbReference type="SUPFAM" id="SSF55486">
    <property type="entry name" value="Metalloproteases ('zincins'), catalytic domain"/>
    <property type="match status" value="1"/>
</dbReference>
<keyword evidence="3" id="KW-0378">Hydrolase</keyword>
<organism evidence="7 8">
    <name type="scientific">Candidatus Terrybacteria bacterium RIFCSPLOWO2_01_FULL_40_23</name>
    <dbReference type="NCBI Taxonomy" id="1802366"/>
    <lineage>
        <taxon>Bacteria</taxon>
        <taxon>Candidatus Terryibacteriota</taxon>
    </lineage>
</organism>
<reference evidence="7 8" key="1">
    <citation type="journal article" date="2016" name="Nat. Commun.">
        <title>Thousands of microbial genomes shed light on interconnected biogeochemical processes in an aquifer system.</title>
        <authorList>
            <person name="Anantharaman K."/>
            <person name="Brown C.T."/>
            <person name="Hug L.A."/>
            <person name="Sharon I."/>
            <person name="Castelle C.J."/>
            <person name="Probst A.J."/>
            <person name="Thomas B.C."/>
            <person name="Singh A."/>
            <person name="Wilkins M.J."/>
            <person name="Karaoz U."/>
            <person name="Brodie E.L."/>
            <person name="Williams K.H."/>
            <person name="Hubbard S.S."/>
            <person name="Banfield J.F."/>
        </authorList>
    </citation>
    <scope>NUCLEOTIDE SEQUENCE [LARGE SCALE GENOMIC DNA]</scope>
</reference>
<sequence length="281" mass="29953">MHLLTKSFSVATLVATFAIPVSANFLSTSYALNTPGVNKTLNLPPSADNSLPISLGSAVDPQSGELVEGYAIVHYKENAARPSGSGRGEAVCYGYLGKYAKWQTNEPWVVNATNTRALDPDFILTNLSSNIAKWEDAADGTVGNLSGMDILGDGTLTDAALLADTVSPDDVNEVYFADIADANSIGVTIVWGIFRGPADGQKIVEWDQVYDDVTFDWSALGETGKMDFENIATHELGHSSGLKDIYNTSCSDATMYGYAGEGDTNKRDLAPADITGIDKLY</sequence>
<evidence type="ECO:0000256" key="3">
    <source>
        <dbReference type="ARBA" id="ARBA00022801"/>
    </source>
</evidence>
<gene>
    <name evidence="7" type="ORF">A3A97_03525</name>
</gene>